<proteinExistence type="predicted"/>
<accession>A0ABN9VEV7</accession>
<evidence type="ECO:0000256" key="1">
    <source>
        <dbReference type="SAM" id="MobiDB-lite"/>
    </source>
</evidence>
<name>A0ABN9VEV7_9DINO</name>
<dbReference type="Proteomes" id="UP001189429">
    <property type="component" value="Unassembled WGS sequence"/>
</dbReference>
<comment type="caution">
    <text evidence="2">The sequence shown here is derived from an EMBL/GenBank/DDBJ whole genome shotgun (WGS) entry which is preliminary data.</text>
</comment>
<feature type="region of interest" description="Disordered" evidence="1">
    <location>
        <begin position="33"/>
        <end position="95"/>
    </location>
</feature>
<gene>
    <name evidence="2" type="ORF">PCOR1329_LOCUS57436</name>
</gene>
<evidence type="ECO:0000313" key="3">
    <source>
        <dbReference type="Proteomes" id="UP001189429"/>
    </source>
</evidence>
<feature type="compositionally biased region" description="Low complexity" evidence="1">
    <location>
        <begin position="326"/>
        <end position="341"/>
    </location>
</feature>
<feature type="region of interest" description="Disordered" evidence="1">
    <location>
        <begin position="318"/>
        <end position="357"/>
    </location>
</feature>
<evidence type="ECO:0000313" key="2">
    <source>
        <dbReference type="EMBL" id="CAK0871675.1"/>
    </source>
</evidence>
<protein>
    <recommendedName>
        <fullName evidence="4">Rab3 GTPase-activating protein catalytic subunit</fullName>
    </recommendedName>
</protein>
<feature type="region of interest" description="Disordered" evidence="1">
    <location>
        <begin position="277"/>
        <end position="297"/>
    </location>
</feature>
<organism evidence="2 3">
    <name type="scientific">Prorocentrum cordatum</name>
    <dbReference type="NCBI Taxonomy" id="2364126"/>
    <lineage>
        <taxon>Eukaryota</taxon>
        <taxon>Sar</taxon>
        <taxon>Alveolata</taxon>
        <taxon>Dinophyceae</taxon>
        <taxon>Prorocentrales</taxon>
        <taxon>Prorocentraceae</taxon>
        <taxon>Prorocentrum</taxon>
    </lineage>
</organism>
<reference evidence="2" key="1">
    <citation type="submission" date="2023-10" db="EMBL/GenBank/DDBJ databases">
        <authorList>
            <person name="Chen Y."/>
            <person name="Shah S."/>
            <person name="Dougan E. K."/>
            <person name="Thang M."/>
            <person name="Chan C."/>
        </authorList>
    </citation>
    <scope>NUCLEOTIDE SEQUENCE [LARGE SCALE GENOMIC DNA]</scope>
</reference>
<keyword evidence="3" id="KW-1185">Reference proteome</keyword>
<dbReference type="EMBL" id="CAUYUJ010017096">
    <property type="protein sequence ID" value="CAK0871675.1"/>
    <property type="molecule type" value="Genomic_DNA"/>
</dbReference>
<feature type="compositionally biased region" description="Gly residues" evidence="1">
    <location>
        <begin position="348"/>
        <end position="357"/>
    </location>
</feature>
<sequence>MCVEQRRAALDGMERDVRARLLSFMGWCRRPPGGEPRALGAPPDPLLRSGSEELERQSSASGSDCEESQGPLPIGSGVSPDHRPPSTSGDGSTPARSYVRGVVAVQNESRRSYYASCSFWNLACRTRSQESFQVALEQHILLVQIRDMANKLRKGHQNKHGPHTTAILREACDSVLAASNMTREEMGMYCTAKIQLGRNDCKCRAETPVLPWEESLAWRARLLEVRTLGWHSLRACWVELLQHPGYKRKRPLSAEQAAGFVDALRHIAEPAVSRMMESGSSGRASGPPWASAPGCRPASPGPCRGSAVLCGSRRACGSRWSRRARSGAGPPAGEEAALAEADSQPGCDAGGPDGADA</sequence>
<evidence type="ECO:0008006" key="4">
    <source>
        <dbReference type="Google" id="ProtNLM"/>
    </source>
</evidence>
<feature type="compositionally biased region" description="Polar residues" evidence="1">
    <location>
        <begin position="85"/>
        <end position="95"/>
    </location>
</feature>